<dbReference type="EMBL" id="CP114194">
    <property type="protein sequence ID" value="WAT88946.1"/>
    <property type="molecule type" value="Genomic_DNA"/>
</dbReference>
<sequence>MEFKLPPGLFGLIKNWLEKLIFLRAYIISHNDYVSRTSKLHFKELVDEIDYDVKLASRYISNNEVPMPKLYVKTGKNNVYNRFSGYVKAFSGNVCYQNPIDLELASDDQVVITHLPSIPLKDITIDDDGIYTTYSEVTLSGVFYGEGGVTKEISDTFGFPTYTEFLNSTWSRKWDHVWNLDFLEFEFGEMRHALIYTLAGPFAFMAHSNTYVGFWGKVKKLWDKLVLNVLANKKALKVYWWVTMPLRVRRWQTHNKQFKSDS</sequence>
<evidence type="ECO:0000313" key="2">
    <source>
        <dbReference type="Proteomes" id="UP001156560"/>
    </source>
</evidence>
<name>A0AA47L5D8_VIBPH</name>
<proteinExistence type="predicted"/>
<organism evidence="1 2">
    <name type="scientific">Vibrio parahaemolyticus</name>
    <dbReference type="NCBI Taxonomy" id="670"/>
    <lineage>
        <taxon>Bacteria</taxon>
        <taxon>Pseudomonadati</taxon>
        <taxon>Pseudomonadota</taxon>
        <taxon>Gammaproteobacteria</taxon>
        <taxon>Vibrionales</taxon>
        <taxon>Vibrionaceae</taxon>
        <taxon>Vibrio</taxon>
    </lineage>
</organism>
<protein>
    <submittedName>
        <fullName evidence="1">Uncharacterized protein</fullName>
    </submittedName>
</protein>
<accession>A0AA47L5D8</accession>
<dbReference type="AlphaFoldDB" id="A0AA47L5D8"/>
<reference evidence="1" key="1">
    <citation type="submission" date="2022-12" db="EMBL/GenBank/DDBJ databases">
        <title>Vibrio parahaemolyticus become highly virulent by producing novel Tc toxins.</title>
        <authorList>
            <person name="Yang F."/>
            <person name="You Y."/>
            <person name="Lai Q."/>
            <person name="Xu L."/>
            <person name="Li F."/>
        </authorList>
    </citation>
    <scope>NUCLEOTIDE SEQUENCE</scope>
    <source>
        <strain evidence="1">Vp-HL-202005</strain>
    </source>
</reference>
<dbReference type="Proteomes" id="UP001156560">
    <property type="component" value="Chromosome 1"/>
</dbReference>
<dbReference type="RefSeq" id="WP_069536406.1">
    <property type="nucleotide sequence ID" value="NZ_CP114194.1"/>
</dbReference>
<evidence type="ECO:0000313" key="1">
    <source>
        <dbReference type="EMBL" id="WAT88946.1"/>
    </source>
</evidence>
<gene>
    <name evidence="1" type="ORF">O1Q84_09660</name>
</gene>